<accession>A0A7R8X8V6</accession>
<evidence type="ECO:0000313" key="2">
    <source>
        <dbReference type="EMBL" id="CAD7245431.1"/>
    </source>
</evidence>
<dbReference type="SUPFAM" id="SSF52540">
    <property type="entry name" value="P-loop containing nucleoside triphosphate hydrolases"/>
    <property type="match status" value="2"/>
</dbReference>
<feature type="region of interest" description="Disordered" evidence="1">
    <location>
        <begin position="1"/>
        <end position="26"/>
    </location>
</feature>
<protein>
    <submittedName>
        <fullName evidence="2">Uncharacterized protein</fullName>
    </submittedName>
</protein>
<dbReference type="Proteomes" id="UP000677054">
    <property type="component" value="Unassembled WGS sequence"/>
</dbReference>
<dbReference type="Gene3D" id="3.40.50.300">
    <property type="entry name" value="P-loop containing nucleotide triphosphate hydrolases"/>
    <property type="match status" value="1"/>
</dbReference>
<evidence type="ECO:0000256" key="1">
    <source>
        <dbReference type="SAM" id="MobiDB-lite"/>
    </source>
</evidence>
<name>A0A7R8X8V6_9CRUS</name>
<sequence length="1678" mass="190654">MRSRDRHGDSTSMSEQDDGTRTTEAHPNKIYIMPKSVIKKLLRMKVLSPLCDYSRAEDGKIGIDGKEHPYLISLRWETMSNDLTGLAPGEYVPSLTVADYAFTDTLLKGVKQQQKTRFIKNFGVTEEDLPSGDHDVFGTGISGSSIIGLFFQIKGTISGVNPKGILDNMAIATKQLEKDLNIFRTMCGEFLNPIVKLAGFVAFPMLSRSDIQKRIKCINCRTRILVFEDLAKPRSFRRFLARQGIVLEKYYPDPESHIMKTFKNIFDLYVCAASAVDLPRNLHQLFNKSEEQMEKMLVLLTPQQRKLVMTKSKFIFLSGGSGTGKTFVLKKRALELAAEGEVLVINIAGGLLTEEFRHDFEGIHKKLLAHIQQNEASSGLTLQAKSLQTSSMPAAIVWGSKIVYLNHKCSGRHWGYLCNEEERCESIEPVLPFLLLFALSRAGGCDITEMEPNATEGDVIYVLFSDDDLLASLQSQVYKRLGENLRTKFLHCRDFWGCEASSVISVNVDDSFLLEVLSRGRIQLTLVDTTPNHKDLWTAMADEGRTDDCPVIFPEWPKDHVMDLQTLLRMEGQVHFLQEGFKVEAECKECVKSSYLARLQSYERRGNLDIRKHLNIYSGNRAKSLDKTPWKDAADKYLAEHYPEAYTKAYSLPEGYILSKQAFNESRSRAQKGKDVGISGRVATALVFTRLKDALKEVPSLTLAGYLFVDTFLKGIKQEQKDKFVKEHGLSQEDLTPGCHDVFGTVISGDEVLVLFFQIRVATNSKTVNGPLARMAKQLRRDFSIFQTMCGEFLSTNVKLAGFMAFPTLSEFDLRKYIKCRECRARILTSTDLSSMRSFRRFLRRHGILLKKSWDPKSPTMESFKNIFDFYVCAASSLNLPRSPVQLITQSKQQMRRMQESLTPQETELVMSQSEFIFMYGGCGTGKTFLLKKRALELAKSDEVLVINFSGGQLTREFRCEFEGSHIVVLDGKEKDIPEDFNGLCHFLQAEGMGKHVLLDEVPITFGIRGCLNVTRLSQHWERICCLRGHIKSLTLAFCTFHSTYTRDIDLQCLQVPGVCMVMLDAMKKKTRYVTDLIFALDDYSRKKFFCFEPSIIHTDFGHSKDELLPTSCTIPPCHILHDICWSQSICEIVRSSYVIVKLLQKHSIKLEKVPFLVVDSMERRNYLVNIFPCIHDISVVFFDENGTAWVKACTSSGFAIVIVTDDQFLGYHPDNVIIILDLPQCKWRNYTRIISSCHDNITIVMERESLHMGKYSFLKLNHEDIEENEEIKGKLEIAQQIPQVEIAHVDEKTCRLIQFPLTLDGKGLPLASSPPRCTVIFGPPSSGKRTILSYKVALSYLDTCPEFSKVVRSDVSSPQGIFANGWVKRLKEEYPNSTIHVHVDDYSIQASDTEEEIRMWRRALEDFQNGDQNMTVTIVFQSHARNGLCIDIDELRSFLQSHSWVNVVTLPISTWTVPSYTSPQLLTHISTNEAKLPSRRERRSLNTASIPSALVFGPKPKYFKYKCTGRHLNFSCKGQMYCELLLGVLVCFRSILNQEMDQDPMHVLVSDETLMVTLQNCAQNESREIIFLHPREFRGSTADSIVIANVDDMWMMESVSRSAIYLAIIDTSPGHNQIWDTLEEEGLLDVLEITTDRMQIDQETIFMLNEKDEFLKDTSCESPQRISNEFNASGMMC</sequence>
<evidence type="ECO:0000313" key="3">
    <source>
        <dbReference type="Proteomes" id="UP000677054"/>
    </source>
</evidence>
<proteinExistence type="predicted"/>
<keyword evidence="3" id="KW-1185">Reference proteome</keyword>
<dbReference type="EMBL" id="LR900369">
    <property type="protein sequence ID" value="CAD7245431.1"/>
    <property type="molecule type" value="Genomic_DNA"/>
</dbReference>
<gene>
    <name evidence="2" type="ORF">DSTB1V02_LOCUS5304</name>
</gene>
<reference evidence="2" key="1">
    <citation type="submission" date="2020-11" db="EMBL/GenBank/DDBJ databases">
        <authorList>
            <person name="Tran Van P."/>
        </authorList>
    </citation>
    <scope>NUCLEOTIDE SEQUENCE</scope>
</reference>
<dbReference type="OrthoDB" id="8177873at2759"/>
<dbReference type="InterPro" id="IPR027417">
    <property type="entry name" value="P-loop_NTPase"/>
</dbReference>
<dbReference type="EMBL" id="CAJPEV010000852">
    <property type="protein sequence ID" value="CAG0889085.1"/>
    <property type="molecule type" value="Genomic_DNA"/>
</dbReference>
<organism evidence="2">
    <name type="scientific">Darwinula stevensoni</name>
    <dbReference type="NCBI Taxonomy" id="69355"/>
    <lineage>
        <taxon>Eukaryota</taxon>
        <taxon>Metazoa</taxon>
        <taxon>Ecdysozoa</taxon>
        <taxon>Arthropoda</taxon>
        <taxon>Crustacea</taxon>
        <taxon>Oligostraca</taxon>
        <taxon>Ostracoda</taxon>
        <taxon>Podocopa</taxon>
        <taxon>Podocopida</taxon>
        <taxon>Darwinulocopina</taxon>
        <taxon>Darwinuloidea</taxon>
        <taxon>Darwinulidae</taxon>
        <taxon>Darwinula</taxon>
    </lineage>
</organism>